<keyword evidence="4" id="KW-0804">Transcription</keyword>
<name>H2SSH2_TAKRU</name>
<dbReference type="Gene3D" id="1.20.5.1500">
    <property type="match status" value="1"/>
</dbReference>
<keyword evidence="7" id="KW-0175">Coiled coil</keyword>
<evidence type="ECO:0000256" key="7">
    <source>
        <dbReference type="SAM" id="Coils"/>
    </source>
</evidence>
<dbReference type="OMA" id="VECMDEM"/>
<evidence type="ECO:0000256" key="1">
    <source>
        <dbReference type="ARBA" id="ARBA00004123"/>
    </source>
</evidence>
<dbReference type="FunFam" id="1.20.5.1500:FF:000002">
    <property type="entry name" value="breast cancer metastasis-suppressor 1-like protein-A"/>
    <property type="match status" value="1"/>
</dbReference>
<evidence type="ECO:0000256" key="2">
    <source>
        <dbReference type="ARBA" id="ARBA00022491"/>
    </source>
</evidence>
<evidence type="ECO:0000256" key="8">
    <source>
        <dbReference type="SAM" id="MobiDB-lite"/>
    </source>
</evidence>
<evidence type="ECO:0000256" key="3">
    <source>
        <dbReference type="ARBA" id="ARBA00023015"/>
    </source>
</evidence>
<accession>H2SSH2</accession>
<dbReference type="GO" id="GO:0010468">
    <property type="term" value="P:regulation of gene expression"/>
    <property type="evidence" value="ECO:0007669"/>
    <property type="project" value="UniProtKB-ARBA"/>
</dbReference>
<evidence type="ECO:0000313" key="10">
    <source>
        <dbReference type="Proteomes" id="UP000005226"/>
    </source>
</evidence>
<evidence type="ECO:0008006" key="11">
    <source>
        <dbReference type="Google" id="ProtNLM"/>
    </source>
</evidence>
<keyword evidence="5" id="KW-0539">Nucleus</keyword>
<dbReference type="GO" id="GO:0005654">
    <property type="term" value="C:nucleoplasm"/>
    <property type="evidence" value="ECO:0007669"/>
    <property type="project" value="UniProtKB-ARBA"/>
</dbReference>
<gene>
    <name evidence="9" type="primary">brms1la</name>
</gene>
<comment type="similarity">
    <text evidence="6">Belongs to the BRMS1 family.</text>
</comment>
<reference evidence="9" key="2">
    <citation type="submission" date="2025-08" db="UniProtKB">
        <authorList>
            <consortium name="Ensembl"/>
        </authorList>
    </citation>
    <scope>IDENTIFICATION</scope>
</reference>
<keyword evidence="2" id="KW-0678">Repressor</keyword>
<comment type="subcellular location">
    <subcellularLocation>
        <location evidence="1">Nucleus</location>
    </subcellularLocation>
</comment>
<feature type="region of interest" description="Disordered" evidence="8">
    <location>
        <begin position="15"/>
        <end position="69"/>
    </location>
</feature>
<dbReference type="InterPro" id="IPR013907">
    <property type="entry name" value="Sds3"/>
</dbReference>
<protein>
    <recommendedName>
        <fullName evidence="11">BRMS1 like transcriptional repressor b</fullName>
    </recommendedName>
</protein>
<evidence type="ECO:0000256" key="4">
    <source>
        <dbReference type="ARBA" id="ARBA00023163"/>
    </source>
</evidence>
<dbReference type="Pfam" id="PF08598">
    <property type="entry name" value="Sds3"/>
    <property type="match status" value="1"/>
</dbReference>
<dbReference type="STRING" id="31033.ENSTRUP00000015359"/>
<reference evidence="9" key="3">
    <citation type="submission" date="2025-09" db="UniProtKB">
        <authorList>
            <consortium name="Ensembl"/>
        </authorList>
    </citation>
    <scope>IDENTIFICATION</scope>
</reference>
<dbReference type="Ensembl" id="ENSTRUT00000015428.3">
    <property type="protein sequence ID" value="ENSTRUP00000015359.3"/>
    <property type="gene ID" value="ENSTRUG00000006288.3"/>
</dbReference>
<sequence length="305" mass="35782">MYSCSPFTLTLSQHQFDTDMPVHRDQEKKESTAVDMEVEEQEHEASSTEEEDFDTTSISEDGESSGEEPLHRTAFPFKVCLYYILEMDEEDCERRRMECLDEMSNLEKQFTDLKEQLYRERLSQVNSKLAEVEAGRAAEYLEPLAVLLENMQVRTKVAGIYRELCLESVKHKYDCETQAACQHWESEKLLLFDTVQNELEEKIRRLEEDRHSIDITSELWTDEVSGRKKKRDALSPDKKRRRPSVVSDILQLLIILYWTAIRKVCARFVYLLRTKTGPFSKCFSPSLSLLKLEKTMSNEKIIFFK</sequence>
<feature type="coiled-coil region" evidence="7">
    <location>
        <begin position="89"/>
        <end position="116"/>
    </location>
</feature>
<organism evidence="9 10">
    <name type="scientific">Takifugu rubripes</name>
    <name type="common">Japanese pufferfish</name>
    <name type="synonym">Fugu rubripes</name>
    <dbReference type="NCBI Taxonomy" id="31033"/>
    <lineage>
        <taxon>Eukaryota</taxon>
        <taxon>Metazoa</taxon>
        <taxon>Chordata</taxon>
        <taxon>Craniata</taxon>
        <taxon>Vertebrata</taxon>
        <taxon>Euteleostomi</taxon>
        <taxon>Actinopterygii</taxon>
        <taxon>Neopterygii</taxon>
        <taxon>Teleostei</taxon>
        <taxon>Neoteleostei</taxon>
        <taxon>Acanthomorphata</taxon>
        <taxon>Eupercaria</taxon>
        <taxon>Tetraodontiformes</taxon>
        <taxon>Tetradontoidea</taxon>
        <taxon>Tetraodontidae</taxon>
        <taxon>Takifugu</taxon>
    </lineage>
</organism>
<dbReference type="AlphaFoldDB" id="H2SSH2"/>
<feature type="compositionally biased region" description="Acidic residues" evidence="8">
    <location>
        <begin position="36"/>
        <end position="66"/>
    </location>
</feature>
<proteinExistence type="inferred from homology"/>
<dbReference type="PANTHER" id="PTHR21964">
    <property type="entry name" value="BREAST CANCER METASTASIS-SUPPRESSOR 1"/>
    <property type="match status" value="1"/>
</dbReference>
<dbReference type="Proteomes" id="UP000005226">
    <property type="component" value="Chromosome 2"/>
</dbReference>
<feature type="compositionally biased region" description="Basic and acidic residues" evidence="8">
    <location>
        <begin position="16"/>
        <end position="32"/>
    </location>
</feature>
<reference evidence="9 10" key="1">
    <citation type="journal article" date="2011" name="Genome Biol. Evol.">
        <title>Integration of the genetic map and genome assembly of fugu facilitates insights into distinct features of genome evolution in teleosts and mammals.</title>
        <authorList>
            <person name="Kai W."/>
            <person name="Kikuchi K."/>
            <person name="Tohari S."/>
            <person name="Chew A.K."/>
            <person name="Tay A."/>
            <person name="Fujiwara A."/>
            <person name="Hosoya S."/>
            <person name="Suetake H."/>
            <person name="Naruse K."/>
            <person name="Brenner S."/>
            <person name="Suzuki Y."/>
            <person name="Venkatesh B."/>
        </authorList>
    </citation>
    <scope>NUCLEOTIDE SEQUENCE [LARGE SCALE GENOMIC DNA]</scope>
</reference>
<keyword evidence="3" id="KW-0805">Transcription regulation</keyword>
<dbReference type="GeneTree" id="ENSGT00940000164711"/>
<dbReference type="SMART" id="SM01401">
    <property type="entry name" value="Sds3"/>
    <property type="match status" value="1"/>
</dbReference>
<evidence type="ECO:0000256" key="5">
    <source>
        <dbReference type="ARBA" id="ARBA00023242"/>
    </source>
</evidence>
<evidence type="ECO:0000256" key="6">
    <source>
        <dbReference type="ARBA" id="ARBA00038256"/>
    </source>
</evidence>
<evidence type="ECO:0000313" key="9">
    <source>
        <dbReference type="Ensembl" id="ENSTRUP00000015359.3"/>
    </source>
</evidence>
<keyword evidence="10" id="KW-1185">Reference proteome</keyword>
<dbReference type="InParanoid" id="H2SSH2"/>